<dbReference type="FunFam" id="3.30.1330.40:FF:000001">
    <property type="entry name" value="L-PSP family endoribonuclease"/>
    <property type="match status" value="1"/>
</dbReference>
<gene>
    <name evidence="3" type="ORF">GWK08_17480</name>
</gene>
<evidence type="ECO:0000256" key="1">
    <source>
        <dbReference type="ARBA" id="ARBA00010552"/>
    </source>
</evidence>
<evidence type="ECO:0000313" key="3">
    <source>
        <dbReference type="EMBL" id="NER15252.1"/>
    </source>
</evidence>
<dbReference type="Pfam" id="PF01042">
    <property type="entry name" value="Ribonuc_L-PSP"/>
    <property type="match status" value="1"/>
</dbReference>
<keyword evidence="4" id="KW-1185">Reference proteome</keyword>
<name>A0A6P0URU1_9FLAO</name>
<dbReference type="InterPro" id="IPR006175">
    <property type="entry name" value="YjgF/YER057c/UK114"/>
</dbReference>
<proteinExistence type="inferred from homology"/>
<dbReference type="SUPFAM" id="SSF55298">
    <property type="entry name" value="YjgF-like"/>
    <property type="match status" value="1"/>
</dbReference>
<evidence type="ECO:0000256" key="2">
    <source>
        <dbReference type="SAM" id="SignalP"/>
    </source>
</evidence>
<dbReference type="InterPro" id="IPR035959">
    <property type="entry name" value="RutC-like_sf"/>
</dbReference>
<dbReference type="Proteomes" id="UP000468581">
    <property type="component" value="Unassembled WGS sequence"/>
</dbReference>
<dbReference type="PROSITE" id="PS51257">
    <property type="entry name" value="PROKAR_LIPOPROTEIN"/>
    <property type="match status" value="1"/>
</dbReference>
<dbReference type="PANTHER" id="PTHR11803">
    <property type="entry name" value="2-IMINOBUTANOATE/2-IMINOPROPANOATE DEAMINASE RIDA"/>
    <property type="match status" value="1"/>
</dbReference>
<protein>
    <submittedName>
        <fullName evidence="3">RidA family protein</fullName>
    </submittedName>
</protein>
<reference evidence="3 4" key="1">
    <citation type="submission" date="2020-01" db="EMBL/GenBank/DDBJ databases">
        <title>Leptobacterium flavescens.</title>
        <authorList>
            <person name="Wang G."/>
        </authorList>
    </citation>
    <scope>NUCLEOTIDE SEQUENCE [LARGE SCALE GENOMIC DNA]</scope>
    <source>
        <strain evidence="3 4">KCTC 22160</strain>
    </source>
</reference>
<feature type="signal peptide" evidence="2">
    <location>
        <begin position="1"/>
        <end position="29"/>
    </location>
</feature>
<dbReference type="AlphaFoldDB" id="A0A6P0URU1"/>
<dbReference type="CDD" id="cd00448">
    <property type="entry name" value="YjgF_YER057c_UK114_family"/>
    <property type="match status" value="1"/>
</dbReference>
<dbReference type="Gene3D" id="3.30.1330.40">
    <property type="entry name" value="RutC-like"/>
    <property type="match status" value="1"/>
</dbReference>
<feature type="chain" id="PRO_5026798131" evidence="2">
    <location>
        <begin position="30"/>
        <end position="154"/>
    </location>
</feature>
<keyword evidence="2" id="KW-0732">Signal</keyword>
<dbReference type="RefSeq" id="WP_163608541.1">
    <property type="nucleotide sequence ID" value="NZ_JAABOO010000004.1"/>
</dbReference>
<comment type="caution">
    <text evidence="3">The sequence shown here is derived from an EMBL/GenBank/DDBJ whole genome shotgun (WGS) entry which is preliminary data.</text>
</comment>
<dbReference type="NCBIfam" id="TIGR00004">
    <property type="entry name" value="Rid family detoxifying hydrolase"/>
    <property type="match status" value="1"/>
</dbReference>
<sequence length="154" mass="17067">MKSHIKKSKFKFSAFLAALLLISCNPAPKEIVFHPSHLEQKQNAPFSDAVDANGFLFLAGQIGFDYNKNSLAEGGIKAETRQSIENIKAVLEHHGLTLDHIVKCTVILSDINDFSAFNEVYTQYFTKKPARTTFAASGLARNAKIEIEVLAVRQ</sequence>
<comment type="similarity">
    <text evidence="1">Belongs to the RutC family.</text>
</comment>
<accession>A0A6P0URU1</accession>
<dbReference type="PANTHER" id="PTHR11803:SF39">
    <property type="entry name" value="2-IMINOBUTANOATE_2-IMINOPROPANOATE DEAMINASE"/>
    <property type="match status" value="1"/>
</dbReference>
<dbReference type="GO" id="GO:0019239">
    <property type="term" value="F:deaminase activity"/>
    <property type="evidence" value="ECO:0007669"/>
    <property type="project" value="TreeGrafter"/>
</dbReference>
<dbReference type="EMBL" id="JAABOO010000004">
    <property type="protein sequence ID" value="NER15252.1"/>
    <property type="molecule type" value="Genomic_DNA"/>
</dbReference>
<organism evidence="3 4">
    <name type="scientific">Leptobacterium flavescens</name>
    <dbReference type="NCBI Taxonomy" id="472055"/>
    <lineage>
        <taxon>Bacteria</taxon>
        <taxon>Pseudomonadati</taxon>
        <taxon>Bacteroidota</taxon>
        <taxon>Flavobacteriia</taxon>
        <taxon>Flavobacteriales</taxon>
        <taxon>Flavobacteriaceae</taxon>
        <taxon>Leptobacterium</taxon>
    </lineage>
</organism>
<dbReference type="InterPro" id="IPR006056">
    <property type="entry name" value="RidA"/>
</dbReference>
<dbReference type="GO" id="GO:0005829">
    <property type="term" value="C:cytosol"/>
    <property type="evidence" value="ECO:0007669"/>
    <property type="project" value="TreeGrafter"/>
</dbReference>
<evidence type="ECO:0000313" key="4">
    <source>
        <dbReference type="Proteomes" id="UP000468581"/>
    </source>
</evidence>